<dbReference type="EMBL" id="BAABFA010000019">
    <property type="protein sequence ID" value="GAA4468571.1"/>
    <property type="molecule type" value="Genomic_DNA"/>
</dbReference>
<evidence type="ECO:0000313" key="3">
    <source>
        <dbReference type="EMBL" id="GAA4468571.1"/>
    </source>
</evidence>
<evidence type="ECO:0000256" key="1">
    <source>
        <dbReference type="ARBA" id="ARBA00008791"/>
    </source>
</evidence>
<gene>
    <name evidence="3" type="ORF">GCM10023093_26410</name>
</gene>
<dbReference type="CDD" id="cd00293">
    <property type="entry name" value="USP-like"/>
    <property type="match status" value="1"/>
</dbReference>
<comment type="caution">
    <text evidence="3">The sequence shown here is derived from an EMBL/GenBank/DDBJ whole genome shotgun (WGS) entry which is preliminary data.</text>
</comment>
<dbReference type="InterPro" id="IPR006016">
    <property type="entry name" value="UspA"/>
</dbReference>
<comment type="similarity">
    <text evidence="1">Belongs to the universal stress protein A family.</text>
</comment>
<dbReference type="RefSeq" id="WP_345083989.1">
    <property type="nucleotide sequence ID" value="NZ_BAABFA010000019.1"/>
</dbReference>
<proteinExistence type="inferred from homology"/>
<accession>A0ABP8NK41</accession>
<dbReference type="PANTHER" id="PTHR46268:SF6">
    <property type="entry name" value="UNIVERSAL STRESS PROTEIN UP12"/>
    <property type="match status" value="1"/>
</dbReference>
<organism evidence="3 4">
    <name type="scientific">Nemorincola caseinilytica</name>
    <dbReference type="NCBI Taxonomy" id="2054315"/>
    <lineage>
        <taxon>Bacteria</taxon>
        <taxon>Pseudomonadati</taxon>
        <taxon>Bacteroidota</taxon>
        <taxon>Chitinophagia</taxon>
        <taxon>Chitinophagales</taxon>
        <taxon>Chitinophagaceae</taxon>
        <taxon>Nemorincola</taxon>
    </lineage>
</organism>
<name>A0ABP8NK41_9BACT</name>
<dbReference type="Gene3D" id="3.40.50.12370">
    <property type="match status" value="1"/>
</dbReference>
<protein>
    <recommendedName>
        <fullName evidence="2">UspA domain-containing protein</fullName>
    </recommendedName>
</protein>
<feature type="domain" description="UspA" evidence="2">
    <location>
        <begin position="4"/>
        <end position="140"/>
    </location>
</feature>
<reference evidence="4" key="1">
    <citation type="journal article" date="2019" name="Int. J. Syst. Evol. Microbiol.">
        <title>The Global Catalogue of Microorganisms (GCM) 10K type strain sequencing project: providing services to taxonomists for standard genome sequencing and annotation.</title>
        <authorList>
            <consortium name="The Broad Institute Genomics Platform"/>
            <consortium name="The Broad Institute Genome Sequencing Center for Infectious Disease"/>
            <person name="Wu L."/>
            <person name="Ma J."/>
        </authorList>
    </citation>
    <scope>NUCLEOTIDE SEQUENCE [LARGE SCALE GENOMIC DNA]</scope>
    <source>
        <strain evidence="4">JCM 32105</strain>
    </source>
</reference>
<dbReference type="Proteomes" id="UP001500067">
    <property type="component" value="Unassembled WGS sequence"/>
</dbReference>
<dbReference type="SUPFAM" id="SSF52402">
    <property type="entry name" value="Adenine nucleotide alpha hydrolases-like"/>
    <property type="match status" value="2"/>
</dbReference>
<evidence type="ECO:0000313" key="4">
    <source>
        <dbReference type="Proteomes" id="UP001500067"/>
    </source>
</evidence>
<evidence type="ECO:0000259" key="2">
    <source>
        <dbReference type="Pfam" id="PF00582"/>
    </source>
</evidence>
<dbReference type="PANTHER" id="PTHR46268">
    <property type="entry name" value="STRESS RESPONSE PROTEIN NHAX"/>
    <property type="match status" value="1"/>
</dbReference>
<sequence length="271" mass="30288">MSYILAATDNSTTSANAVTYAAALAMRHQMSLVLLHSFVFPVATNDMPMPASVVEDTRADAEKALRATVEKLESSHPGIQISAEVAYGNFLDSIHHYADTHGAPWMLVMGNSNTQEDSAWFFSTLKNASKAFHFPVLAVPFVATYKDVQKICYADDIEQKEHAHALDALRDITLRYGAELHVLNVQEDASLHDEAYDVGDLTKELLADTNPSYHYRHMANVNESIHLFCQHEQIDWLVLMPGEYSFFEGLFHKSHTKALAQAMDIPILLLH</sequence>
<dbReference type="Pfam" id="PF00582">
    <property type="entry name" value="Usp"/>
    <property type="match status" value="1"/>
</dbReference>
<keyword evidence="4" id="KW-1185">Reference proteome</keyword>